<dbReference type="SMART" id="SM00347">
    <property type="entry name" value="HTH_MARR"/>
    <property type="match status" value="1"/>
</dbReference>
<proteinExistence type="predicted"/>
<dbReference type="HOGENOM" id="CLU_083287_22_3_2"/>
<dbReference type="GO" id="GO:0003677">
    <property type="term" value="F:DNA binding"/>
    <property type="evidence" value="ECO:0007669"/>
    <property type="project" value="UniProtKB-KW"/>
</dbReference>
<keyword evidence="6" id="KW-1185">Reference proteome</keyword>
<gene>
    <name evidence="5" type="ORF">MSLAZ_2403</name>
</gene>
<evidence type="ECO:0000256" key="1">
    <source>
        <dbReference type="ARBA" id="ARBA00023015"/>
    </source>
</evidence>
<evidence type="ECO:0000256" key="3">
    <source>
        <dbReference type="ARBA" id="ARBA00023163"/>
    </source>
</evidence>
<evidence type="ECO:0000313" key="5">
    <source>
        <dbReference type="EMBL" id="AKB75664.1"/>
    </source>
</evidence>
<sequence length="152" mass="17255">MKEEMTKETVKLQFEMIHLFHKNFAKTFHQTGNSPYSLNKNQNKAILIIGAVGEIMPTTLGKCLDLQKGSLTSMIDALERVELVCRRGDPGDRRKILISLSKKGKVHRDWLTEELEKRASEVLNRLPEEDIVAYQESLKTMLGTLKKLDGSA</sequence>
<protein>
    <submittedName>
        <fullName evidence="5">Transcriptional regulator, MarR family</fullName>
    </submittedName>
</protein>
<dbReference type="Pfam" id="PF01047">
    <property type="entry name" value="MarR"/>
    <property type="match status" value="1"/>
</dbReference>
<accession>A0A0E3S3T7</accession>
<dbReference type="SUPFAM" id="SSF46785">
    <property type="entry name" value="Winged helix' DNA-binding domain"/>
    <property type="match status" value="1"/>
</dbReference>
<dbReference type="STRING" id="1434111.MSLAZ_2403"/>
<dbReference type="AlphaFoldDB" id="A0A0E3S3T7"/>
<reference evidence="5 6" key="1">
    <citation type="submission" date="2014-07" db="EMBL/GenBank/DDBJ databases">
        <title>Methanogenic archaea and the global carbon cycle.</title>
        <authorList>
            <person name="Henriksen J.R."/>
            <person name="Luke J."/>
            <person name="Reinhart S."/>
            <person name="Benedict M.N."/>
            <person name="Youngblut N.D."/>
            <person name="Metcalf M.E."/>
            <person name="Whitaker R.J."/>
            <person name="Metcalf W.W."/>
        </authorList>
    </citation>
    <scope>NUCLEOTIDE SEQUENCE [LARGE SCALE GENOMIC DNA]</scope>
    <source>
        <strain evidence="5 6">Z-7289</strain>
    </source>
</reference>
<name>A0A0E3S3T7_9EURY</name>
<dbReference type="PATRIC" id="fig|1434111.4.peg.3200"/>
<keyword evidence="3" id="KW-0804">Transcription</keyword>
<dbReference type="InterPro" id="IPR000835">
    <property type="entry name" value="HTH_MarR-typ"/>
</dbReference>
<evidence type="ECO:0000259" key="4">
    <source>
        <dbReference type="PROSITE" id="PS50995"/>
    </source>
</evidence>
<dbReference type="GeneID" id="24807234"/>
<evidence type="ECO:0000313" key="6">
    <source>
        <dbReference type="Proteomes" id="UP000033072"/>
    </source>
</evidence>
<dbReference type="PRINTS" id="PR00598">
    <property type="entry name" value="HTHMARR"/>
</dbReference>
<feature type="domain" description="HTH marR-type" evidence="4">
    <location>
        <begin position="1"/>
        <end position="147"/>
    </location>
</feature>
<keyword evidence="2" id="KW-0238">DNA-binding</keyword>
<dbReference type="OrthoDB" id="10712at2157"/>
<dbReference type="InterPro" id="IPR023187">
    <property type="entry name" value="Tscrpt_reg_MarR-type_CS"/>
</dbReference>
<keyword evidence="1" id="KW-0805">Transcription regulation</keyword>
<dbReference type="EMBL" id="CP009515">
    <property type="protein sequence ID" value="AKB75664.1"/>
    <property type="molecule type" value="Genomic_DNA"/>
</dbReference>
<organism evidence="5 6">
    <name type="scientific">Methanosarcina lacustris Z-7289</name>
    <dbReference type="NCBI Taxonomy" id="1434111"/>
    <lineage>
        <taxon>Archaea</taxon>
        <taxon>Methanobacteriati</taxon>
        <taxon>Methanobacteriota</taxon>
        <taxon>Stenosarchaea group</taxon>
        <taxon>Methanomicrobia</taxon>
        <taxon>Methanosarcinales</taxon>
        <taxon>Methanosarcinaceae</taxon>
        <taxon>Methanosarcina</taxon>
    </lineage>
</organism>
<evidence type="ECO:0000256" key="2">
    <source>
        <dbReference type="ARBA" id="ARBA00023125"/>
    </source>
</evidence>
<dbReference type="PROSITE" id="PS50995">
    <property type="entry name" value="HTH_MARR_2"/>
    <property type="match status" value="1"/>
</dbReference>
<dbReference type="PANTHER" id="PTHR42756:SF1">
    <property type="entry name" value="TRANSCRIPTIONAL REPRESSOR OF EMRAB OPERON"/>
    <property type="match status" value="1"/>
</dbReference>
<dbReference type="Gene3D" id="1.10.10.10">
    <property type="entry name" value="Winged helix-like DNA-binding domain superfamily/Winged helix DNA-binding domain"/>
    <property type="match status" value="1"/>
</dbReference>
<dbReference type="RefSeq" id="WP_048127360.1">
    <property type="nucleotide sequence ID" value="NZ_CP009515.1"/>
</dbReference>
<dbReference type="KEGG" id="mls:MSLAZ_2403"/>
<dbReference type="InterPro" id="IPR036390">
    <property type="entry name" value="WH_DNA-bd_sf"/>
</dbReference>
<dbReference type="Proteomes" id="UP000033072">
    <property type="component" value="Chromosome"/>
</dbReference>
<dbReference type="PROSITE" id="PS01117">
    <property type="entry name" value="HTH_MARR_1"/>
    <property type="match status" value="1"/>
</dbReference>
<dbReference type="PANTHER" id="PTHR42756">
    <property type="entry name" value="TRANSCRIPTIONAL REGULATOR, MARR"/>
    <property type="match status" value="1"/>
</dbReference>
<dbReference type="InterPro" id="IPR036388">
    <property type="entry name" value="WH-like_DNA-bd_sf"/>
</dbReference>
<dbReference type="GO" id="GO:0003700">
    <property type="term" value="F:DNA-binding transcription factor activity"/>
    <property type="evidence" value="ECO:0007669"/>
    <property type="project" value="InterPro"/>
</dbReference>